<feature type="compositionally biased region" description="Polar residues" evidence="1">
    <location>
        <begin position="170"/>
        <end position="181"/>
    </location>
</feature>
<proteinExistence type="predicted"/>
<organism evidence="2 3">
    <name type="scientific">Austropuccinia psidii MF-1</name>
    <dbReference type="NCBI Taxonomy" id="1389203"/>
    <lineage>
        <taxon>Eukaryota</taxon>
        <taxon>Fungi</taxon>
        <taxon>Dikarya</taxon>
        <taxon>Basidiomycota</taxon>
        <taxon>Pucciniomycotina</taxon>
        <taxon>Pucciniomycetes</taxon>
        <taxon>Pucciniales</taxon>
        <taxon>Sphaerophragmiaceae</taxon>
        <taxon>Austropuccinia</taxon>
    </lineage>
</organism>
<accession>A0A9Q3GB87</accession>
<protein>
    <submittedName>
        <fullName evidence="2">Uncharacterized protein</fullName>
    </submittedName>
</protein>
<evidence type="ECO:0000313" key="3">
    <source>
        <dbReference type="Proteomes" id="UP000765509"/>
    </source>
</evidence>
<reference evidence="2" key="1">
    <citation type="submission" date="2021-03" db="EMBL/GenBank/DDBJ databases">
        <title>Draft genome sequence of rust myrtle Austropuccinia psidii MF-1, a brazilian biotype.</title>
        <authorList>
            <person name="Quecine M.C."/>
            <person name="Pachon D.M.R."/>
            <person name="Bonatelli M.L."/>
            <person name="Correr F.H."/>
            <person name="Franceschini L.M."/>
            <person name="Leite T.F."/>
            <person name="Margarido G.R.A."/>
            <person name="Almeida C.A."/>
            <person name="Ferrarezi J.A."/>
            <person name="Labate C.A."/>
        </authorList>
    </citation>
    <scope>NUCLEOTIDE SEQUENCE</scope>
    <source>
        <strain evidence="2">MF-1</strain>
    </source>
</reference>
<name>A0A9Q3GB87_9BASI</name>
<dbReference type="AlphaFoldDB" id="A0A9Q3GB87"/>
<comment type="caution">
    <text evidence="2">The sequence shown here is derived from an EMBL/GenBank/DDBJ whole genome shotgun (WGS) entry which is preliminary data.</text>
</comment>
<dbReference type="EMBL" id="AVOT02000120">
    <property type="protein sequence ID" value="MBW0461168.1"/>
    <property type="molecule type" value="Genomic_DNA"/>
</dbReference>
<evidence type="ECO:0000256" key="1">
    <source>
        <dbReference type="SAM" id="MobiDB-lite"/>
    </source>
</evidence>
<dbReference type="Proteomes" id="UP000765509">
    <property type="component" value="Unassembled WGS sequence"/>
</dbReference>
<feature type="region of interest" description="Disordered" evidence="1">
    <location>
        <begin position="1"/>
        <end position="31"/>
    </location>
</feature>
<feature type="region of interest" description="Disordered" evidence="1">
    <location>
        <begin position="155"/>
        <end position="182"/>
    </location>
</feature>
<evidence type="ECO:0000313" key="2">
    <source>
        <dbReference type="EMBL" id="MBW0461168.1"/>
    </source>
</evidence>
<sequence>MKMVYTRNVRNYSVQPDGPGHQRGKTRVRSRNSCVRKTYLEDARVSPHSPRSVPTNFDVNSEPELIQGNILRAEPFPSGNHRNVSVPVHKPGAQQPRERNGKYFLAFGRGHELLLALKSFLGEQKTIELIEEGVGNDPSFGEIRPSGIYQLQNFPKTSPKDLRGSRKVPKTQSQLAQSLPTRVQDPQFGTISSGQCFQYGQNSHGIHSERAGKDEQDFSMQMIDEIQFGKSIIDVELGKFDATLNKITSDINELRTNDRHSSDWHKLKITKPDLILNACDRIKGRHKVQID</sequence>
<gene>
    <name evidence="2" type="ORF">O181_000883</name>
</gene>
<keyword evidence="3" id="KW-1185">Reference proteome</keyword>